<dbReference type="GO" id="GO:0003677">
    <property type="term" value="F:DNA binding"/>
    <property type="evidence" value="ECO:0007669"/>
    <property type="project" value="UniProtKB-UniRule"/>
</dbReference>
<comment type="caution">
    <text evidence="8">The sequence shown here is derived from an EMBL/GenBank/DDBJ whole genome shotgun (WGS) entry which is preliminary data.</text>
</comment>
<dbReference type="EMBL" id="JAOPJZ010000011">
    <property type="protein sequence ID" value="MCU4753001.1"/>
    <property type="molecule type" value="Genomic_DNA"/>
</dbReference>
<keyword evidence="3" id="KW-0233">DNA recombination</keyword>
<protein>
    <submittedName>
        <fullName evidence="8">Site-specific integrase</fullName>
    </submittedName>
</protein>
<keyword evidence="1" id="KW-0229">DNA integration</keyword>
<feature type="domain" description="Core-binding (CB)" evidence="7">
    <location>
        <begin position="29"/>
        <end position="122"/>
    </location>
</feature>
<feature type="domain" description="Tyr recombinase" evidence="6">
    <location>
        <begin position="192"/>
        <end position="372"/>
    </location>
</feature>
<dbReference type="Proteomes" id="UP001321047">
    <property type="component" value="Unassembled WGS sequence"/>
</dbReference>
<feature type="region of interest" description="Disordered" evidence="5">
    <location>
        <begin position="352"/>
        <end position="375"/>
    </location>
</feature>
<dbReference type="RefSeq" id="WP_342809322.1">
    <property type="nucleotide sequence ID" value="NZ_JAOPJZ010000011.1"/>
</dbReference>
<sequence>MQHDDDNKVDGIVLVSERAAKFLNPKQEIAYREHRREVAEWMLNLGRNPKKAEGYSYSTAKTRMNRLDLFYRFVWQNERRYVQHMTTDHADAWMRELAKKDFKESTKNHYQKSVKTLFKWQRDARNRDVEWEPEIEYSDPSTNYQPRDYLTDQDRRRLRQAAMDYGTIPHYNSVSPEERDRWNAYLAQRFQKPKEQISKQDWNRANSFKFTSMIHTALDAGLRPIEIQRANVRWVDTDNDVLRIPREESSKNRENWIVALKEETVSMLERWLEERSQHEKYDGRDALWLTKYGNRYTKDSFRRDVFRPICEEAGLDLENRDLTPYSIRHSTATYVASEEGLAVAAEQCRHKSKRTTEKYEHSSIDRQKDAVNNID</sequence>
<dbReference type="InterPro" id="IPR013762">
    <property type="entry name" value="Integrase-like_cat_sf"/>
</dbReference>
<dbReference type="InterPro" id="IPR002104">
    <property type="entry name" value="Integrase_catalytic"/>
</dbReference>
<name>A0AAP2Z943_9EURY</name>
<dbReference type="Gene3D" id="1.10.150.130">
    <property type="match status" value="1"/>
</dbReference>
<dbReference type="SUPFAM" id="SSF56349">
    <property type="entry name" value="DNA breaking-rejoining enzymes"/>
    <property type="match status" value="1"/>
</dbReference>
<evidence type="ECO:0000259" key="6">
    <source>
        <dbReference type="PROSITE" id="PS51898"/>
    </source>
</evidence>
<dbReference type="InterPro" id="IPR011010">
    <property type="entry name" value="DNA_brk_join_enz"/>
</dbReference>
<evidence type="ECO:0000313" key="8">
    <source>
        <dbReference type="EMBL" id="MCU4753001.1"/>
    </source>
</evidence>
<evidence type="ECO:0000256" key="2">
    <source>
        <dbReference type="ARBA" id="ARBA00023125"/>
    </source>
</evidence>
<dbReference type="InterPro" id="IPR010998">
    <property type="entry name" value="Integrase_recombinase_N"/>
</dbReference>
<keyword evidence="2 4" id="KW-0238">DNA-binding</keyword>
<proteinExistence type="predicted"/>
<dbReference type="Gene3D" id="1.10.443.10">
    <property type="entry name" value="Intergrase catalytic core"/>
    <property type="match status" value="1"/>
</dbReference>
<evidence type="ECO:0000256" key="5">
    <source>
        <dbReference type="SAM" id="MobiDB-lite"/>
    </source>
</evidence>
<dbReference type="Pfam" id="PF00589">
    <property type="entry name" value="Phage_integrase"/>
    <property type="match status" value="1"/>
</dbReference>
<dbReference type="GO" id="GO:0006310">
    <property type="term" value="P:DNA recombination"/>
    <property type="evidence" value="ECO:0007669"/>
    <property type="project" value="UniProtKB-KW"/>
</dbReference>
<dbReference type="GO" id="GO:0015074">
    <property type="term" value="P:DNA integration"/>
    <property type="evidence" value="ECO:0007669"/>
    <property type="project" value="UniProtKB-KW"/>
</dbReference>
<organism evidence="8 9">
    <name type="scientific">Natronosalvus hydrolyticus</name>
    <dbReference type="NCBI Taxonomy" id="2979988"/>
    <lineage>
        <taxon>Archaea</taxon>
        <taxon>Methanobacteriati</taxon>
        <taxon>Methanobacteriota</taxon>
        <taxon>Stenosarchaea group</taxon>
        <taxon>Halobacteria</taxon>
        <taxon>Halobacteriales</taxon>
        <taxon>Natrialbaceae</taxon>
        <taxon>Natronosalvus</taxon>
    </lineage>
</organism>
<reference evidence="8 9" key="1">
    <citation type="submission" date="2022-09" db="EMBL/GenBank/DDBJ databases">
        <title>Enrichment on poylsaccharides allowed isolation of novel metabolic and taxonomic groups of Haloarchaea.</title>
        <authorList>
            <person name="Sorokin D.Y."/>
            <person name="Elcheninov A.G."/>
            <person name="Khizhniak T.V."/>
            <person name="Kolganova T.V."/>
            <person name="Kublanov I.V."/>
        </authorList>
    </citation>
    <scope>NUCLEOTIDE SEQUENCE [LARGE SCALE GENOMIC DNA]</scope>
    <source>
        <strain evidence="8 9">AArc-curdl1</strain>
    </source>
</reference>
<dbReference type="PROSITE" id="PS51900">
    <property type="entry name" value="CB"/>
    <property type="match status" value="1"/>
</dbReference>
<gene>
    <name evidence="8" type="ORF">OB919_13615</name>
</gene>
<evidence type="ECO:0000259" key="7">
    <source>
        <dbReference type="PROSITE" id="PS51900"/>
    </source>
</evidence>
<dbReference type="PANTHER" id="PTHR30349">
    <property type="entry name" value="PHAGE INTEGRASE-RELATED"/>
    <property type="match status" value="1"/>
</dbReference>
<evidence type="ECO:0000256" key="3">
    <source>
        <dbReference type="ARBA" id="ARBA00023172"/>
    </source>
</evidence>
<dbReference type="AlphaFoldDB" id="A0AAP2Z943"/>
<dbReference type="PANTHER" id="PTHR30349:SF41">
    <property type="entry name" value="INTEGRASE_RECOMBINASE PROTEIN MJ0367-RELATED"/>
    <property type="match status" value="1"/>
</dbReference>
<dbReference type="InterPro" id="IPR050090">
    <property type="entry name" value="Tyrosine_recombinase_XerCD"/>
</dbReference>
<keyword evidence="9" id="KW-1185">Reference proteome</keyword>
<accession>A0AAP2Z943</accession>
<evidence type="ECO:0000256" key="4">
    <source>
        <dbReference type="PROSITE-ProRule" id="PRU01248"/>
    </source>
</evidence>
<dbReference type="CDD" id="cd00397">
    <property type="entry name" value="DNA_BRE_C"/>
    <property type="match status" value="1"/>
</dbReference>
<dbReference type="PROSITE" id="PS51898">
    <property type="entry name" value="TYR_RECOMBINASE"/>
    <property type="match status" value="1"/>
</dbReference>
<feature type="compositionally biased region" description="Basic and acidic residues" evidence="5">
    <location>
        <begin position="354"/>
        <end position="369"/>
    </location>
</feature>
<evidence type="ECO:0000256" key="1">
    <source>
        <dbReference type="ARBA" id="ARBA00022908"/>
    </source>
</evidence>
<dbReference type="InterPro" id="IPR044068">
    <property type="entry name" value="CB"/>
</dbReference>
<evidence type="ECO:0000313" key="9">
    <source>
        <dbReference type="Proteomes" id="UP001321047"/>
    </source>
</evidence>